<name>A0A225VNJ7_9STRA</name>
<keyword evidence="2" id="KW-1185">Reference proteome</keyword>
<sequence>MDRRSLSYELVRARREELTDTRRKLEAIGEILGQILRVQMELMARIEDNEEGIYALDTELGGVSMAQDGAMSFGVLLKMAIRRLRHM</sequence>
<dbReference type="Proteomes" id="UP000198211">
    <property type="component" value="Unassembled WGS sequence"/>
</dbReference>
<protein>
    <submittedName>
        <fullName evidence="1">Uncharacterized protein</fullName>
    </submittedName>
</protein>
<reference evidence="2" key="1">
    <citation type="submission" date="2017-03" db="EMBL/GenBank/DDBJ databases">
        <title>Phytopthora megakarya and P. palmivora, two closely related causual agents of cacao black pod achieved similar genome size and gene model numbers by different mechanisms.</title>
        <authorList>
            <person name="Ali S."/>
            <person name="Shao J."/>
            <person name="Larry D.J."/>
            <person name="Kronmiller B."/>
            <person name="Shen D."/>
            <person name="Strem M.D."/>
            <person name="Melnick R.L."/>
            <person name="Guiltinan M.J."/>
            <person name="Tyler B.M."/>
            <person name="Meinhardt L.W."/>
            <person name="Bailey B.A."/>
        </authorList>
    </citation>
    <scope>NUCLEOTIDE SEQUENCE [LARGE SCALE GENOMIC DNA]</scope>
    <source>
        <strain evidence="2">zdho120</strain>
    </source>
</reference>
<dbReference type="EMBL" id="NBNE01003666">
    <property type="protein sequence ID" value="OWZ07121.1"/>
    <property type="molecule type" value="Genomic_DNA"/>
</dbReference>
<comment type="caution">
    <text evidence="1">The sequence shown here is derived from an EMBL/GenBank/DDBJ whole genome shotgun (WGS) entry which is preliminary data.</text>
</comment>
<dbReference type="AlphaFoldDB" id="A0A225VNJ7"/>
<accession>A0A225VNJ7</accession>
<dbReference type="OrthoDB" id="128535at2759"/>
<organism evidence="1 2">
    <name type="scientific">Phytophthora megakarya</name>
    <dbReference type="NCBI Taxonomy" id="4795"/>
    <lineage>
        <taxon>Eukaryota</taxon>
        <taxon>Sar</taxon>
        <taxon>Stramenopiles</taxon>
        <taxon>Oomycota</taxon>
        <taxon>Peronosporomycetes</taxon>
        <taxon>Peronosporales</taxon>
        <taxon>Peronosporaceae</taxon>
        <taxon>Phytophthora</taxon>
    </lineage>
</organism>
<gene>
    <name evidence="1" type="ORF">PHMEG_00020529</name>
</gene>
<evidence type="ECO:0000313" key="2">
    <source>
        <dbReference type="Proteomes" id="UP000198211"/>
    </source>
</evidence>
<evidence type="ECO:0000313" key="1">
    <source>
        <dbReference type="EMBL" id="OWZ07121.1"/>
    </source>
</evidence>
<proteinExistence type="predicted"/>